<feature type="signal peptide" evidence="1">
    <location>
        <begin position="1"/>
        <end position="20"/>
    </location>
</feature>
<gene>
    <name evidence="2" type="ORF">I7I51_08218</name>
</gene>
<dbReference type="VEuPathDB" id="FungiDB:I7I51_08218"/>
<evidence type="ECO:0000313" key="2">
    <source>
        <dbReference type="EMBL" id="QSS58789.1"/>
    </source>
</evidence>
<keyword evidence="1" id="KW-0732">Signal</keyword>
<reference evidence="2" key="1">
    <citation type="submission" date="2021-01" db="EMBL/GenBank/DDBJ databases">
        <title>Chromosome-level genome assembly of a human fungal pathogen reveals clustering of transcriptionally co-regulated genes.</title>
        <authorList>
            <person name="Voorhies M."/>
            <person name="Cohen S."/>
            <person name="Shea T.P."/>
            <person name="Petrus S."/>
            <person name="Munoz J.F."/>
            <person name="Poplawski S."/>
            <person name="Goldman W.E."/>
            <person name="Michael T."/>
            <person name="Cuomo C.A."/>
            <person name="Sil A."/>
            <person name="Beyhan S."/>
        </authorList>
    </citation>
    <scope>NUCLEOTIDE SEQUENCE</scope>
    <source>
        <strain evidence="2">WU24</strain>
    </source>
</reference>
<organism evidence="2 3">
    <name type="scientific">Ajellomyces capsulatus</name>
    <name type="common">Darling's disease fungus</name>
    <name type="synonym">Histoplasma capsulatum</name>
    <dbReference type="NCBI Taxonomy" id="5037"/>
    <lineage>
        <taxon>Eukaryota</taxon>
        <taxon>Fungi</taxon>
        <taxon>Dikarya</taxon>
        <taxon>Ascomycota</taxon>
        <taxon>Pezizomycotina</taxon>
        <taxon>Eurotiomycetes</taxon>
        <taxon>Eurotiomycetidae</taxon>
        <taxon>Onygenales</taxon>
        <taxon>Ajellomycetaceae</taxon>
        <taxon>Histoplasma</taxon>
    </lineage>
</organism>
<sequence>MKSSVGVLFALALSLAPFRCSNHSAARIHQALLHSYNYSSADNLPGDDMHRHAMHQHYDLHHSVSNPLMLGDSHDNPIPAMSHHLPNRVLYVHVLRDAAYLPSLKFIGQHLLGTDGPRIRA</sequence>
<proteinExistence type="predicted"/>
<dbReference type="EMBL" id="CP069109">
    <property type="protein sequence ID" value="QSS58789.1"/>
    <property type="molecule type" value="Genomic_DNA"/>
</dbReference>
<evidence type="ECO:0000313" key="3">
    <source>
        <dbReference type="Proteomes" id="UP000663671"/>
    </source>
</evidence>
<evidence type="ECO:0000256" key="1">
    <source>
        <dbReference type="SAM" id="SignalP"/>
    </source>
</evidence>
<protein>
    <submittedName>
        <fullName evidence="2">Uncharacterized protein</fullName>
    </submittedName>
</protein>
<feature type="chain" id="PRO_5034402406" evidence="1">
    <location>
        <begin position="21"/>
        <end position="121"/>
    </location>
</feature>
<accession>A0A8A1LY17</accession>
<dbReference type="Proteomes" id="UP000663671">
    <property type="component" value="Chromosome 2"/>
</dbReference>
<dbReference type="AlphaFoldDB" id="A0A8A1LY17"/>
<name>A0A8A1LY17_AJECA</name>